<dbReference type="eggNOG" id="COG4123">
    <property type="taxonomic scope" value="Bacteria"/>
</dbReference>
<dbReference type="CDD" id="cd02440">
    <property type="entry name" value="AdoMet_MTases"/>
    <property type="match status" value="1"/>
</dbReference>
<dbReference type="HOGENOM" id="CLU_061983_1_1_5"/>
<dbReference type="GO" id="GO:0008757">
    <property type="term" value="F:S-adenosylmethionine-dependent methyltransferase activity"/>
    <property type="evidence" value="ECO:0007669"/>
    <property type="project" value="InterPro"/>
</dbReference>
<evidence type="ECO:0000259" key="1">
    <source>
        <dbReference type="Pfam" id="PF08241"/>
    </source>
</evidence>
<organism evidence="2 3">
    <name type="scientific">Dinoroseobacter shibae (strain DSM 16493 / NCIMB 14021 / DFL 12)</name>
    <dbReference type="NCBI Taxonomy" id="398580"/>
    <lineage>
        <taxon>Bacteria</taxon>
        <taxon>Pseudomonadati</taxon>
        <taxon>Pseudomonadota</taxon>
        <taxon>Alphaproteobacteria</taxon>
        <taxon>Rhodobacterales</taxon>
        <taxon>Roseobacteraceae</taxon>
        <taxon>Dinoroseobacter</taxon>
    </lineage>
</organism>
<dbReference type="SUPFAM" id="SSF53335">
    <property type="entry name" value="S-adenosyl-L-methionine-dependent methyltransferases"/>
    <property type="match status" value="1"/>
</dbReference>
<feature type="domain" description="Methyltransferase type 11" evidence="1">
    <location>
        <begin position="49"/>
        <end position="118"/>
    </location>
</feature>
<keyword evidence="3" id="KW-1185">Reference proteome</keyword>
<reference evidence="3" key="1">
    <citation type="journal article" date="2010" name="ISME J.">
        <title>The complete genome sequence of the algal symbiont Dinoroseobacter shibae: a hitchhiker's guide to life in the sea.</title>
        <authorList>
            <person name="Wagner-Dobler I."/>
            <person name="Ballhausen B."/>
            <person name="Berger M."/>
            <person name="Brinkhoff T."/>
            <person name="Buchholz I."/>
            <person name="Bunk B."/>
            <person name="Cypionka H."/>
            <person name="Daniel R."/>
            <person name="Drepper T."/>
            <person name="Gerdts G."/>
            <person name="Hahnke S."/>
            <person name="Han C."/>
            <person name="Jahn D."/>
            <person name="Kalhoefer D."/>
            <person name="Kiss H."/>
            <person name="Klenk H.P."/>
            <person name="Kyrpides N."/>
            <person name="Liebl W."/>
            <person name="Liesegang H."/>
            <person name="Meincke L."/>
            <person name="Pati A."/>
            <person name="Petersen J."/>
            <person name="Piekarski T."/>
            <person name="Pommerenke C."/>
            <person name="Pradella S."/>
            <person name="Pukall R."/>
            <person name="Rabus R."/>
            <person name="Stackebrandt E."/>
            <person name="Thole S."/>
            <person name="Thompson L."/>
            <person name="Tielen P."/>
            <person name="Tomasch J."/>
            <person name="von Jan M."/>
            <person name="Wanphrut N."/>
            <person name="Wichels A."/>
            <person name="Zech H."/>
            <person name="Simon M."/>
        </authorList>
    </citation>
    <scope>NUCLEOTIDE SEQUENCE [LARGE SCALE GENOMIC DNA]</scope>
    <source>
        <strain evidence="3">DSM 16493 / NCIMB 14021 / DFL 12</strain>
    </source>
</reference>
<evidence type="ECO:0000313" key="3">
    <source>
        <dbReference type="Proteomes" id="UP000006833"/>
    </source>
</evidence>
<dbReference type="PROSITE" id="PS00092">
    <property type="entry name" value="N6_MTASE"/>
    <property type="match status" value="1"/>
</dbReference>
<proteinExistence type="predicted"/>
<sequence length="256" mass="27046">MPSACVETSLDGFLGGRLVLEQPVQGYRAGTDPVLLAASVPARAGQSCLDLGCGVGAAALCLMVRTGAACTGVELQPGYAALARANASRNDLPLEVIEGDATDLPPDLRQRSFDHVFFNPPYFAAEASTAPADAGRDLALRDRGDLTDWLAAAVRRTRPRGTVTLIARTDRLPEVMAAVPRVLGSLRLQPLVARAGRPAKRFVLQGIKEGRAPFTLRAPLVLHDGSRHLRDGEDGSDIARHLLRDGGALSLSDPAC</sequence>
<dbReference type="STRING" id="398580.Dshi_3070"/>
<keyword evidence="2" id="KW-0808">Transferase</keyword>
<dbReference type="Gene3D" id="3.40.50.150">
    <property type="entry name" value="Vaccinia Virus protein VP39"/>
    <property type="match status" value="1"/>
</dbReference>
<dbReference type="EMBL" id="CP000830">
    <property type="protein sequence ID" value="ABV94803.1"/>
    <property type="molecule type" value="Genomic_DNA"/>
</dbReference>
<dbReference type="InterPro" id="IPR029063">
    <property type="entry name" value="SAM-dependent_MTases_sf"/>
</dbReference>
<name>A8LL54_DINSH</name>
<dbReference type="Proteomes" id="UP000006833">
    <property type="component" value="Chromosome"/>
</dbReference>
<dbReference type="GO" id="GO:0032259">
    <property type="term" value="P:methylation"/>
    <property type="evidence" value="ECO:0007669"/>
    <property type="project" value="UniProtKB-KW"/>
</dbReference>
<dbReference type="GO" id="GO:0003676">
    <property type="term" value="F:nucleic acid binding"/>
    <property type="evidence" value="ECO:0007669"/>
    <property type="project" value="InterPro"/>
</dbReference>
<dbReference type="Pfam" id="PF08241">
    <property type="entry name" value="Methyltransf_11"/>
    <property type="match status" value="1"/>
</dbReference>
<dbReference type="OrthoDB" id="5489421at2"/>
<dbReference type="InterPro" id="IPR050210">
    <property type="entry name" value="tRNA_Adenine-N(6)_MTase"/>
</dbReference>
<dbReference type="AlphaFoldDB" id="A8LL54"/>
<dbReference type="EC" id="2.1.1.-" evidence="2"/>
<dbReference type="KEGG" id="dsh:Dshi_3070"/>
<dbReference type="RefSeq" id="WP_012179731.1">
    <property type="nucleotide sequence ID" value="NC_009952.1"/>
</dbReference>
<protein>
    <submittedName>
        <fullName evidence="2">Methyltransferase type 11</fullName>
        <ecNumber evidence="2">2.1.1.-</ecNumber>
    </submittedName>
</protein>
<keyword evidence="2" id="KW-0489">Methyltransferase</keyword>
<dbReference type="PANTHER" id="PTHR47739">
    <property type="entry name" value="TRNA1(VAL) (ADENINE(37)-N6)-METHYLTRANSFERASE"/>
    <property type="match status" value="1"/>
</dbReference>
<dbReference type="PANTHER" id="PTHR47739:SF1">
    <property type="entry name" value="TRNA1(VAL) (ADENINE(37)-N6)-METHYLTRANSFERASE"/>
    <property type="match status" value="1"/>
</dbReference>
<gene>
    <name evidence="2" type="ordered locus">Dshi_3070</name>
</gene>
<dbReference type="InterPro" id="IPR013216">
    <property type="entry name" value="Methyltransf_11"/>
</dbReference>
<evidence type="ECO:0000313" key="2">
    <source>
        <dbReference type="EMBL" id="ABV94803.1"/>
    </source>
</evidence>
<accession>A8LL54</accession>
<dbReference type="InterPro" id="IPR002052">
    <property type="entry name" value="DNA_methylase_N6_adenine_CS"/>
</dbReference>